<dbReference type="Pfam" id="PF13458">
    <property type="entry name" value="Peripla_BP_6"/>
    <property type="match status" value="1"/>
</dbReference>
<dbReference type="PANTHER" id="PTHR47235:SF1">
    <property type="entry name" value="BLR6548 PROTEIN"/>
    <property type="match status" value="1"/>
</dbReference>
<dbReference type="PANTHER" id="PTHR47235">
    <property type="entry name" value="BLR6548 PROTEIN"/>
    <property type="match status" value="1"/>
</dbReference>
<evidence type="ECO:0000256" key="3">
    <source>
        <dbReference type="SAM" id="SignalP"/>
    </source>
</evidence>
<dbReference type="PROSITE" id="PS51257">
    <property type="entry name" value="PROKAR_LIPOPROTEIN"/>
    <property type="match status" value="1"/>
</dbReference>
<name>S5DL55_9ACTN</name>
<organism evidence="5">
    <name type="scientific">Candidatus Actinomarina minuta</name>
    <dbReference type="NCBI Taxonomy" id="1389454"/>
    <lineage>
        <taxon>Bacteria</taxon>
        <taxon>Bacillati</taxon>
        <taxon>Actinomycetota</taxon>
        <taxon>Actinomycetes</taxon>
        <taxon>Candidatus Actinomarinidae</taxon>
        <taxon>Candidatus Actinomarinales</taxon>
        <taxon>Candidatus Actinomarineae</taxon>
        <taxon>Candidatus Actinomarinaceae</taxon>
        <taxon>Candidatus Actinomarina</taxon>
    </lineage>
</organism>
<proteinExistence type="inferred from homology"/>
<comment type="similarity">
    <text evidence="1">Belongs to the leucine-binding protein family.</text>
</comment>
<keyword evidence="2 3" id="KW-0732">Signal</keyword>
<sequence length="466" mass="48615">MKLLRKQNIIIFSILALILVACGGAAEESSEEEVATTEVTETLDSPAVTTASQVKTGVGITEEPCPEVISNIPTGADPTKGCIYLGMLNDYSGPYGAAGPALDIGQRAFWLWANSTGGIGDYSVAIKEGFDAQYNPQKHLEGYNSLKDEVAGFAMSLGTPQTQFILENLKEDNLVAVPMSWWSGWAYKDVDASTVIEFGTQYCADGMNAVDWANENLATLTGGAVDMKTIGIIGYVTDYGLDFSYGIKQAAEAAGIEVAWEYLAPPTEFDVTQAVGLLATKPVDAYFLATGLSVAPQIAGGAAQLGVTSAGMFLGTSYNDAFVAEGSAVKGLFESGLIYAMSFGVAPYEADTVGHATMRATLSQITDSASTFFVGGWASQYNLKGVLEAALKGGDLTRAGIVRAAANVTVTSDGMMVEKKLGSGLPDIGSTFSIPDGSIGSGAKLLAKDYVGSTAKNYNWAAGPCS</sequence>
<dbReference type="EMBL" id="KC811135">
    <property type="protein sequence ID" value="AGQ19564.1"/>
    <property type="molecule type" value="Genomic_DNA"/>
</dbReference>
<accession>S5DL55</accession>
<dbReference type="Gene3D" id="3.40.50.2300">
    <property type="match status" value="2"/>
</dbReference>
<dbReference type="InterPro" id="IPR028081">
    <property type="entry name" value="Leu-bd"/>
</dbReference>
<feature type="signal peptide" evidence="3">
    <location>
        <begin position="1"/>
        <end position="25"/>
    </location>
</feature>
<dbReference type="InterPro" id="IPR028082">
    <property type="entry name" value="Peripla_BP_I"/>
</dbReference>
<protein>
    <submittedName>
        <fullName evidence="5">MedDCM-OCT-S38-C2-cds34</fullName>
    </submittedName>
</protein>
<dbReference type="AlphaFoldDB" id="S5DL55"/>
<reference evidence="5" key="1">
    <citation type="journal article" date="2013" name="Sci. Rep.">
        <title>Metagenomics uncovers a new group of low GC and ultra-small marine Actinobacteria.</title>
        <authorList>
            <person name="Ghai R."/>
            <person name="Mizuno C.M."/>
            <person name="Picazo A."/>
            <person name="Camacho A."/>
            <person name="Rodriguez-Valera F."/>
        </authorList>
    </citation>
    <scope>NUCLEOTIDE SEQUENCE</scope>
</reference>
<feature type="chain" id="PRO_5004535451" evidence="3">
    <location>
        <begin position="26"/>
        <end position="466"/>
    </location>
</feature>
<dbReference type="SUPFAM" id="SSF53822">
    <property type="entry name" value="Periplasmic binding protein-like I"/>
    <property type="match status" value="1"/>
</dbReference>
<feature type="domain" description="Leucine-binding protein" evidence="4">
    <location>
        <begin position="83"/>
        <end position="416"/>
    </location>
</feature>
<evidence type="ECO:0000313" key="5">
    <source>
        <dbReference type="EMBL" id="AGQ19564.1"/>
    </source>
</evidence>
<evidence type="ECO:0000256" key="2">
    <source>
        <dbReference type="ARBA" id="ARBA00022729"/>
    </source>
</evidence>
<evidence type="ECO:0000256" key="1">
    <source>
        <dbReference type="ARBA" id="ARBA00010062"/>
    </source>
</evidence>
<evidence type="ECO:0000259" key="4">
    <source>
        <dbReference type="Pfam" id="PF13458"/>
    </source>
</evidence>